<gene>
    <name evidence="2" type="ORF">US75_C0009G0021</name>
</gene>
<dbReference type="InterPro" id="IPR043133">
    <property type="entry name" value="GTP-CH-I_C/QueF"/>
</dbReference>
<dbReference type="Proteomes" id="UP000034096">
    <property type="component" value="Unassembled WGS sequence"/>
</dbReference>
<organism evidence="2 3">
    <name type="scientific">Candidatus Woesebacteria bacterium GW2011_GWC1_38_13</name>
    <dbReference type="NCBI Taxonomy" id="1618583"/>
    <lineage>
        <taxon>Bacteria</taxon>
        <taxon>Candidatus Woeseibacteriota</taxon>
    </lineage>
</organism>
<sequence length="110" mass="12499">MKNKVDIISIDFKVSGTRIFIPFKAVCSVTDKEFSGEVVVEYIPKNKAVEYVDMERVVNEIASGKTTAEKLANNIYLTVKRSIIPKYLKVTIDVKHSKAHRPVQVWIESN</sequence>
<dbReference type="UniPathway" id="UPA00848">
    <property type="reaction ID" value="UER00151"/>
</dbReference>
<evidence type="ECO:0000259" key="1">
    <source>
        <dbReference type="Pfam" id="PF01227"/>
    </source>
</evidence>
<dbReference type="Gene3D" id="3.30.1130.10">
    <property type="match status" value="1"/>
</dbReference>
<name>A0A0G0ILI5_9BACT</name>
<feature type="domain" description="GTP cyclohydrolase I" evidence="1">
    <location>
        <begin position="21"/>
        <end position="97"/>
    </location>
</feature>
<dbReference type="EMBL" id="LBUE01000009">
    <property type="protein sequence ID" value="KKQ56168.1"/>
    <property type="molecule type" value="Genomic_DNA"/>
</dbReference>
<evidence type="ECO:0000313" key="3">
    <source>
        <dbReference type="Proteomes" id="UP000034096"/>
    </source>
</evidence>
<protein>
    <recommendedName>
        <fullName evidence="1">GTP cyclohydrolase I domain-containing protein</fullName>
    </recommendedName>
</protein>
<dbReference type="Pfam" id="PF01227">
    <property type="entry name" value="GTP_cyclohydroI"/>
    <property type="match status" value="1"/>
</dbReference>
<reference evidence="2 3" key="1">
    <citation type="journal article" date="2015" name="Nature">
        <title>rRNA introns, odd ribosomes, and small enigmatic genomes across a large radiation of phyla.</title>
        <authorList>
            <person name="Brown C.T."/>
            <person name="Hug L.A."/>
            <person name="Thomas B.C."/>
            <person name="Sharon I."/>
            <person name="Castelle C.J."/>
            <person name="Singh A."/>
            <person name="Wilkins M.J."/>
            <person name="Williams K.H."/>
            <person name="Banfield J.F."/>
        </authorList>
    </citation>
    <scope>NUCLEOTIDE SEQUENCE [LARGE SCALE GENOMIC DNA]</scope>
</reference>
<dbReference type="InterPro" id="IPR020602">
    <property type="entry name" value="GTP_CycHdrlase_I_dom"/>
</dbReference>
<evidence type="ECO:0000313" key="2">
    <source>
        <dbReference type="EMBL" id="KKQ56168.1"/>
    </source>
</evidence>
<dbReference type="AlphaFoldDB" id="A0A0G0ILI5"/>
<accession>A0A0G0ILI5</accession>
<dbReference type="STRING" id="1618583.US75_C0009G0021"/>
<comment type="caution">
    <text evidence="2">The sequence shown here is derived from an EMBL/GenBank/DDBJ whole genome shotgun (WGS) entry which is preliminary data.</text>
</comment>
<dbReference type="SUPFAM" id="SSF55620">
    <property type="entry name" value="Tetrahydrobiopterin biosynthesis enzymes-like"/>
    <property type="match status" value="1"/>
</dbReference>
<proteinExistence type="predicted"/>